<name>A0AA96T4T8_9CAUD</name>
<evidence type="ECO:0000313" key="3">
    <source>
        <dbReference type="Proteomes" id="UP001301544"/>
    </source>
</evidence>
<protein>
    <submittedName>
        <fullName evidence="2">Internal virion protein B</fullName>
    </submittedName>
</protein>
<keyword evidence="3" id="KW-1185">Reference proteome</keyword>
<dbReference type="EMBL" id="OR591532">
    <property type="protein sequence ID" value="WNV46846.1"/>
    <property type="molecule type" value="Genomic_DNA"/>
</dbReference>
<proteinExistence type="predicted"/>
<feature type="region of interest" description="Disordered" evidence="1">
    <location>
        <begin position="503"/>
        <end position="522"/>
    </location>
</feature>
<evidence type="ECO:0000313" key="2">
    <source>
        <dbReference type="EMBL" id="WNV46846.1"/>
    </source>
</evidence>
<accession>A0AA96T4T8</accession>
<sequence>MVQRTAVEGLNPLGNPQGRTSQVIQRAVQQPVVDAGATARVANLLNGLAGLTGAASEASFRQAQIDVENKKIDGMSKAVSGGKLGEEASKAEQMGYDLVQSQSELGRINENLANHLVANPETSDEEFNALKNEQYGALMSKYQDRAPEVFKAISVKAQESQLALYKVQQDARERYRKQKGQETLNYNIGSQLDAAHTIDQGVDLIHQFMGQGKQLGLSEFETKDIIFDQMKLSASQGDNRLLEFVKGTDWGRYTLDVKQAQGAYTSFQKQREAEIKAAQREYEAARQQQNVWAYGAGLAEIENMAKSGADPEAIMGKMQSLQKMGLKFTPSSVASYLTMGKQMSQAQIDLSKNIDSWQGNRGQFNLATNPYIPATDKTKVLDAAEGAITQQAQNIPESQRADWTIQNLLQLSKQEGMPVKTIGSALGSLARLDPQSQFSPAVSTWTKYLIASDDQTIRMNVENEKDQALLFGMRDYLVNNQGQDGEQALKTAIARGQSIRDNNVPLSSQQNKQISSKALTSVKQMRDPTQTTWYFRSESLPDSTRDYLSNRLAAETKKLYQVTGNIDQANQMAFKEFKQNNMILTGGVVANIGVNQLAAFVPEFAKKGEDSEVVQKRAVSALDYQVGNLLAAQSKEDGVKYDRDSVKVIFTNSGNTYQVNVGGLNVGTFYTSDLKGQYNEDYFKKWNAEQEKQQGISTRYHDMKEVQGLQDQINRSMPKY</sequence>
<evidence type="ECO:0000256" key="1">
    <source>
        <dbReference type="SAM" id="MobiDB-lite"/>
    </source>
</evidence>
<organism evidence="2 3">
    <name type="scientific">Klebsiella phage KL01</name>
    <dbReference type="NCBI Taxonomy" id="3077152"/>
    <lineage>
        <taxon>Viruses</taxon>
        <taxon>Duplodnaviria</taxon>
        <taxon>Heunggongvirae</taxon>
        <taxon>Uroviricota</taxon>
        <taxon>Caudoviricetes</taxon>
        <taxon>Autographivirales</taxon>
        <taxon>Autographivirales incertae sedis</taxon>
        <taxon>Reminisvirus</taxon>
        <taxon>Reminisvirus KL01</taxon>
    </lineage>
</organism>
<dbReference type="Proteomes" id="UP001301544">
    <property type="component" value="Segment"/>
</dbReference>
<reference evidence="2 3" key="1">
    <citation type="submission" date="2023-09" db="EMBL/GenBank/DDBJ databases">
        <title>A novel Klebsiella quasipneumoniae phage indicates co-existence of ecological risk and microbial resource in karst system.</title>
        <authorList>
            <person name="Liu Y."/>
        </authorList>
    </citation>
    <scope>NUCLEOTIDE SEQUENCE [LARGE SCALE GENOMIC DNA]</scope>
</reference>